<dbReference type="HAMAP" id="MF_00378">
    <property type="entry name" value="Exonuc_7_L"/>
    <property type="match status" value="1"/>
</dbReference>
<evidence type="ECO:0000256" key="3">
    <source>
        <dbReference type="ARBA" id="ARBA00022801"/>
    </source>
</evidence>
<dbReference type="PANTHER" id="PTHR30008">
    <property type="entry name" value="EXODEOXYRIBONUCLEASE 7 LARGE SUBUNIT"/>
    <property type="match status" value="1"/>
</dbReference>
<sequence>MAAEVLTVSGLNRHVREILQQNFPLLWVGGEVSNLTRASSGHVYFSLKDEAAQVRCVMFKNRAHALPWRLENGQQVEAQALVTLFEARGDFQLNIEGLRRAGLGARYETYARLREKLEREGLFATERKRALPRFPRRIGIVTSPQAAALHDVLTTLRRRAPHLPAILYPTPVQGEGAAEKVATAIVQAGQRVVTDAIDVLIVVRGGGSIEDLWAFNEEVVARAVAGCPIAVVSGIGHETDTTIADFAADRRAATPTAAAELVSAGWFAARHEIAVLADDLRRGLRDLVEVRMQRIDLLAHRLIHPGTRLARDRQLLAHLATRLSAALAKRQRSNAIALDQLRLRLARIEPQTQSLRGCLALAEQRLSAAWRNRLAAQRGRLGALAAALAQLSPQATLARGYSVVRDRHGAVLRDSSQVAAGDAVELHFAVGWARAKISETG</sequence>
<dbReference type="EMBL" id="MLJW01000219">
    <property type="protein sequence ID" value="OIQ92930.1"/>
    <property type="molecule type" value="Genomic_DNA"/>
</dbReference>
<dbReference type="Pfam" id="PF02601">
    <property type="entry name" value="Exonuc_VII_L"/>
    <property type="match status" value="1"/>
</dbReference>
<keyword evidence="1" id="KW-0963">Cytoplasm</keyword>
<dbReference type="GO" id="GO:0006308">
    <property type="term" value="P:DNA catabolic process"/>
    <property type="evidence" value="ECO:0007669"/>
    <property type="project" value="InterPro"/>
</dbReference>
<evidence type="ECO:0000256" key="4">
    <source>
        <dbReference type="ARBA" id="ARBA00022839"/>
    </source>
</evidence>
<dbReference type="Pfam" id="PF13742">
    <property type="entry name" value="tRNA_anti_2"/>
    <property type="match status" value="1"/>
</dbReference>
<name>A0A1J5RC72_9ZZZZ</name>
<proteinExistence type="inferred from homology"/>
<dbReference type="InterPro" id="IPR020579">
    <property type="entry name" value="Exonuc_VII_lsu_C"/>
</dbReference>
<evidence type="ECO:0000259" key="5">
    <source>
        <dbReference type="Pfam" id="PF02601"/>
    </source>
</evidence>
<dbReference type="NCBIfam" id="TIGR00237">
    <property type="entry name" value="xseA"/>
    <property type="match status" value="1"/>
</dbReference>
<evidence type="ECO:0000313" key="7">
    <source>
        <dbReference type="EMBL" id="OIQ92930.1"/>
    </source>
</evidence>
<gene>
    <name evidence="7" type="primary">xseA_7</name>
    <name evidence="7" type="ORF">GALL_251450</name>
</gene>
<dbReference type="InterPro" id="IPR003753">
    <property type="entry name" value="Exonuc_VII_L"/>
</dbReference>
<keyword evidence="4" id="KW-0269">Exonuclease</keyword>
<dbReference type="GO" id="GO:0009318">
    <property type="term" value="C:exodeoxyribonuclease VII complex"/>
    <property type="evidence" value="ECO:0007669"/>
    <property type="project" value="InterPro"/>
</dbReference>
<protein>
    <submittedName>
        <fullName evidence="7">Exodeoxyribonuclease 7 large subunit</fullName>
        <ecNumber evidence="7">3.1.11.6</ecNumber>
    </submittedName>
</protein>
<dbReference type="GO" id="GO:0003676">
    <property type="term" value="F:nucleic acid binding"/>
    <property type="evidence" value="ECO:0007669"/>
    <property type="project" value="InterPro"/>
</dbReference>
<evidence type="ECO:0000256" key="2">
    <source>
        <dbReference type="ARBA" id="ARBA00022722"/>
    </source>
</evidence>
<keyword evidence="3 7" id="KW-0378">Hydrolase</keyword>
<evidence type="ECO:0000259" key="6">
    <source>
        <dbReference type="Pfam" id="PF13742"/>
    </source>
</evidence>
<dbReference type="InterPro" id="IPR025824">
    <property type="entry name" value="OB-fold_nuc-bd_dom"/>
</dbReference>
<organism evidence="7">
    <name type="scientific">mine drainage metagenome</name>
    <dbReference type="NCBI Taxonomy" id="410659"/>
    <lineage>
        <taxon>unclassified sequences</taxon>
        <taxon>metagenomes</taxon>
        <taxon>ecological metagenomes</taxon>
    </lineage>
</organism>
<dbReference type="EC" id="3.1.11.6" evidence="7"/>
<accession>A0A1J5RC72</accession>
<feature type="domain" description="Exonuclease VII large subunit C-terminal" evidence="5">
    <location>
        <begin position="122"/>
        <end position="435"/>
    </location>
</feature>
<evidence type="ECO:0000256" key="1">
    <source>
        <dbReference type="ARBA" id="ARBA00022490"/>
    </source>
</evidence>
<dbReference type="CDD" id="cd04489">
    <property type="entry name" value="ExoVII_LU_OBF"/>
    <property type="match status" value="1"/>
</dbReference>
<keyword evidence="2" id="KW-0540">Nuclease</keyword>
<dbReference type="PANTHER" id="PTHR30008:SF0">
    <property type="entry name" value="EXODEOXYRIBONUCLEASE 7 LARGE SUBUNIT"/>
    <property type="match status" value="1"/>
</dbReference>
<feature type="domain" description="OB-fold nucleic acid binding" evidence="6">
    <location>
        <begin position="6"/>
        <end position="98"/>
    </location>
</feature>
<reference evidence="7" key="1">
    <citation type="submission" date="2016-10" db="EMBL/GenBank/DDBJ databases">
        <title>Sequence of Gallionella enrichment culture.</title>
        <authorList>
            <person name="Poehlein A."/>
            <person name="Muehling M."/>
            <person name="Daniel R."/>
        </authorList>
    </citation>
    <scope>NUCLEOTIDE SEQUENCE</scope>
</reference>
<comment type="caution">
    <text evidence="7">The sequence shown here is derived from an EMBL/GenBank/DDBJ whole genome shotgun (WGS) entry which is preliminary data.</text>
</comment>
<dbReference type="GO" id="GO:0008855">
    <property type="term" value="F:exodeoxyribonuclease VII activity"/>
    <property type="evidence" value="ECO:0007669"/>
    <property type="project" value="UniProtKB-EC"/>
</dbReference>
<dbReference type="AlphaFoldDB" id="A0A1J5RC72"/>